<feature type="binding site" evidence="6">
    <location>
        <position position="15"/>
    </location>
    <ligand>
        <name>ATP</name>
        <dbReference type="ChEBI" id="CHEBI:30616"/>
    </ligand>
</feature>
<keyword evidence="4 6" id="KW-0418">Kinase</keyword>
<feature type="binding site" evidence="6">
    <location>
        <begin position="283"/>
        <end position="285"/>
    </location>
    <ligand>
        <name>ATP</name>
        <dbReference type="ChEBI" id="CHEBI:30616"/>
    </ligand>
</feature>
<keyword evidence="2 6" id="KW-0808">Transferase</keyword>
<dbReference type="InterPro" id="IPR004372">
    <property type="entry name" value="Ac/propionate_kinase"/>
</dbReference>
<feature type="site" description="Transition state stabilizer" evidence="6">
    <location>
        <position position="178"/>
    </location>
</feature>
<feature type="binding site" evidence="6">
    <location>
        <position position="8"/>
    </location>
    <ligand>
        <name>Mg(2+)</name>
        <dbReference type="ChEBI" id="CHEBI:18420"/>
    </ligand>
</feature>
<dbReference type="OrthoDB" id="9802453at2"/>
<dbReference type="PANTHER" id="PTHR21060:SF15">
    <property type="entry name" value="ACETATE KINASE-RELATED"/>
    <property type="match status" value="1"/>
</dbReference>
<dbReference type="PROSITE" id="PS01076">
    <property type="entry name" value="ACETATE_KINASE_2"/>
    <property type="match status" value="1"/>
</dbReference>
<comment type="pathway">
    <text evidence="6">Metabolic intermediate biosynthesis; acetyl-CoA biosynthesis; acetyl-CoA from acetate: step 1/2.</text>
</comment>
<dbReference type="GO" id="GO:0006083">
    <property type="term" value="P:acetate metabolic process"/>
    <property type="evidence" value="ECO:0007669"/>
    <property type="project" value="TreeGrafter"/>
</dbReference>
<dbReference type="AlphaFoldDB" id="A0A7X1Z997"/>
<name>A0A7X1Z997_9LACT</name>
<sequence length="396" mass="43407">MSKTLSVNAGSSSLKWQLYEMPEEKVIAKGMFERIGLKDSIVTVKFDGKKEEQIFDVPNHVEAVERLLEDFKRLHILSDLTEITGVGHRVVAGGELFKTSTLITPEVLEEIKALSNLAPLHNPANAQGIEAFMKLLPDATAVAVFDTAFHTTMPEKAFRYPLPNKYYDEFQVRKYGAHGTSHMYVSQEAAKLLGKPLEATKIITCHIGNGASITAVAGGKSIDTSMGFTPLGGIMMGTRSGELDPSVFPYLMANDPTLKTAQDVVDMMNQKSGLTGISEISSDMRDIRDGRANGNKKAILAFEMYCDRIKKYIGQYLAVMNGADAIVFTAGIGENAEYMRAGVLEGLSWFGIELDQEKNNTPGAIEISTQNSRVKVFVIPTDEELVIARDVEALKK</sequence>
<evidence type="ECO:0000256" key="5">
    <source>
        <dbReference type="ARBA" id="ARBA00022840"/>
    </source>
</evidence>
<dbReference type="PIRSF" id="PIRSF000722">
    <property type="entry name" value="Acetate_prop_kin"/>
    <property type="match status" value="1"/>
</dbReference>
<dbReference type="Pfam" id="PF00871">
    <property type="entry name" value="Acetate_kinase"/>
    <property type="match status" value="1"/>
</dbReference>
<feature type="site" description="Transition state stabilizer" evidence="6">
    <location>
        <position position="239"/>
    </location>
</feature>
<dbReference type="GO" id="GO:0000287">
    <property type="term" value="F:magnesium ion binding"/>
    <property type="evidence" value="ECO:0007669"/>
    <property type="project" value="UniProtKB-UniRule"/>
</dbReference>
<dbReference type="InterPro" id="IPR023865">
    <property type="entry name" value="Aliphatic_acid_kinase_CS"/>
</dbReference>
<evidence type="ECO:0000256" key="6">
    <source>
        <dbReference type="HAMAP-Rule" id="MF_00020"/>
    </source>
</evidence>
<dbReference type="GO" id="GO:0008776">
    <property type="term" value="F:acetate kinase activity"/>
    <property type="evidence" value="ECO:0007669"/>
    <property type="project" value="UniProtKB-UniRule"/>
</dbReference>
<proteinExistence type="inferred from homology"/>
<evidence type="ECO:0000313" key="8">
    <source>
        <dbReference type="EMBL" id="MQW40211.1"/>
    </source>
</evidence>
<dbReference type="GO" id="GO:0006085">
    <property type="term" value="P:acetyl-CoA biosynthetic process"/>
    <property type="evidence" value="ECO:0007669"/>
    <property type="project" value="UniProtKB-UniRule"/>
</dbReference>
<keyword evidence="6" id="KW-0479">Metal-binding</keyword>
<dbReference type="PROSITE" id="PS01075">
    <property type="entry name" value="ACETATE_KINASE_1"/>
    <property type="match status" value="1"/>
</dbReference>
<keyword evidence="5 6" id="KW-0067">ATP-binding</keyword>
<comment type="caution">
    <text evidence="8">The sequence shown here is derived from an EMBL/GenBank/DDBJ whole genome shotgun (WGS) entry which is preliminary data.</text>
</comment>
<comment type="subcellular location">
    <subcellularLocation>
        <location evidence="6">Cytoplasm</location>
    </subcellularLocation>
</comment>
<dbReference type="UniPathway" id="UPA00340">
    <property type="reaction ID" value="UER00458"/>
</dbReference>
<dbReference type="RefSeq" id="WP_153496872.1">
    <property type="nucleotide sequence ID" value="NZ_CAXYUY010000023.1"/>
</dbReference>
<dbReference type="InterPro" id="IPR043129">
    <property type="entry name" value="ATPase_NBD"/>
</dbReference>
<feature type="binding site" evidence="6">
    <location>
        <begin position="206"/>
        <end position="210"/>
    </location>
    <ligand>
        <name>ATP</name>
        <dbReference type="ChEBI" id="CHEBI:30616"/>
    </ligand>
</feature>
<dbReference type="HAMAP" id="MF_00020">
    <property type="entry name" value="Acetate_kinase"/>
    <property type="match status" value="1"/>
</dbReference>
<dbReference type="EC" id="2.7.2.1" evidence="6"/>
<feature type="binding site" evidence="6">
    <location>
        <position position="383"/>
    </location>
    <ligand>
        <name>Mg(2+)</name>
        <dbReference type="ChEBI" id="CHEBI:18420"/>
    </ligand>
</feature>
<evidence type="ECO:0000256" key="7">
    <source>
        <dbReference type="RuleBase" id="RU003835"/>
    </source>
</evidence>
<comment type="similarity">
    <text evidence="1 6 7">Belongs to the acetokinase family.</text>
</comment>
<dbReference type="Gene3D" id="3.30.420.40">
    <property type="match status" value="2"/>
</dbReference>
<dbReference type="PRINTS" id="PR00471">
    <property type="entry name" value="ACETATEKNASE"/>
</dbReference>
<dbReference type="GO" id="GO:0005737">
    <property type="term" value="C:cytoplasm"/>
    <property type="evidence" value="ECO:0007669"/>
    <property type="project" value="UniProtKB-SubCell"/>
</dbReference>
<gene>
    <name evidence="6" type="primary">ackA</name>
    <name evidence="8" type="ORF">GHI93_09760</name>
</gene>
<evidence type="ECO:0000256" key="1">
    <source>
        <dbReference type="ARBA" id="ARBA00008748"/>
    </source>
</evidence>
<comment type="subunit">
    <text evidence="6">Homodimer.</text>
</comment>
<comment type="function">
    <text evidence="6">Catalyzes the formation of acetyl phosphate from acetate and ATP. Can also catalyze the reverse reaction.</text>
</comment>
<keyword evidence="6" id="KW-0460">Magnesium</keyword>
<feature type="active site" description="Proton donor/acceptor" evidence="6">
    <location>
        <position position="146"/>
    </location>
</feature>
<dbReference type="CDD" id="cd24010">
    <property type="entry name" value="ASKHA_NBD_AcK_PK"/>
    <property type="match status" value="1"/>
</dbReference>
<evidence type="ECO:0000256" key="2">
    <source>
        <dbReference type="ARBA" id="ARBA00022679"/>
    </source>
</evidence>
<keyword evidence="9" id="KW-1185">Reference proteome</keyword>
<evidence type="ECO:0000256" key="4">
    <source>
        <dbReference type="ARBA" id="ARBA00022777"/>
    </source>
</evidence>
<protein>
    <recommendedName>
        <fullName evidence="6">Acetate kinase</fullName>
        <ecNumber evidence="6">2.7.2.1</ecNumber>
    </recommendedName>
    <alternativeName>
        <fullName evidence="6">Acetokinase</fullName>
    </alternativeName>
</protein>
<comment type="cofactor">
    <cofactor evidence="6">
        <name>Mg(2+)</name>
        <dbReference type="ChEBI" id="CHEBI:18420"/>
    </cofactor>
    <cofactor evidence="6">
        <name>Mn(2+)</name>
        <dbReference type="ChEBI" id="CHEBI:29035"/>
    </cofactor>
    <text evidence="6">Mg(2+). Can also accept Mn(2+).</text>
</comment>
<feature type="binding site" evidence="6">
    <location>
        <position position="89"/>
    </location>
    <ligand>
        <name>substrate</name>
    </ligand>
</feature>
<keyword evidence="3 6" id="KW-0547">Nucleotide-binding</keyword>
<evidence type="ECO:0000313" key="9">
    <source>
        <dbReference type="Proteomes" id="UP000439550"/>
    </source>
</evidence>
<dbReference type="NCBIfam" id="TIGR00016">
    <property type="entry name" value="ackA"/>
    <property type="match status" value="1"/>
</dbReference>
<reference evidence="8 9" key="1">
    <citation type="submission" date="2019-10" db="EMBL/GenBank/DDBJ databases">
        <authorList>
            <person name="Dong K."/>
        </authorList>
    </citation>
    <scope>NUCLEOTIDE SEQUENCE [LARGE SCALE GENOMIC DNA]</scope>
    <source>
        <strain evidence="8 9">DSM 28960</strain>
    </source>
</reference>
<dbReference type="Proteomes" id="UP000439550">
    <property type="component" value="Unassembled WGS sequence"/>
</dbReference>
<evidence type="ECO:0000256" key="3">
    <source>
        <dbReference type="ARBA" id="ARBA00022741"/>
    </source>
</evidence>
<dbReference type="PANTHER" id="PTHR21060">
    <property type="entry name" value="ACETATE KINASE"/>
    <property type="match status" value="1"/>
</dbReference>
<dbReference type="InterPro" id="IPR000890">
    <property type="entry name" value="Aliphatic_acid_kin_short-chain"/>
</dbReference>
<feature type="binding site" evidence="6">
    <location>
        <begin position="331"/>
        <end position="335"/>
    </location>
    <ligand>
        <name>ATP</name>
        <dbReference type="ChEBI" id="CHEBI:30616"/>
    </ligand>
</feature>
<dbReference type="EMBL" id="WITJ01000013">
    <property type="protein sequence ID" value="MQW40211.1"/>
    <property type="molecule type" value="Genomic_DNA"/>
</dbReference>
<organism evidence="8 9">
    <name type="scientific">Lactococcus hircilactis</name>
    <dbReference type="NCBI Taxonomy" id="1494462"/>
    <lineage>
        <taxon>Bacteria</taxon>
        <taxon>Bacillati</taxon>
        <taxon>Bacillota</taxon>
        <taxon>Bacilli</taxon>
        <taxon>Lactobacillales</taxon>
        <taxon>Streptococcaceae</taxon>
        <taxon>Lactococcus</taxon>
    </lineage>
</organism>
<dbReference type="SUPFAM" id="SSF53067">
    <property type="entry name" value="Actin-like ATPase domain"/>
    <property type="match status" value="2"/>
</dbReference>
<keyword evidence="6" id="KW-0963">Cytoplasm</keyword>
<accession>A0A7X1Z997</accession>
<dbReference type="GO" id="GO:0005524">
    <property type="term" value="F:ATP binding"/>
    <property type="evidence" value="ECO:0007669"/>
    <property type="project" value="UniProtKB-KW"/>
</dbReference>
<comment type="catalytic activity">
    <reaction evidence="6">
        <text>acetate + ATP = acetyl phosphate + ADP</text>
        <dbReference type="Rhea" id="RHEA:11352"/>
        <dbReference type="ChEBI" id="CHEBI:22191"/>
        <dbReference type="ChEBI" id="CHEBI:30089"/>
        <dbReference type="ChEBI" id="CHEBI:30616"/>
        <dbReference type="ChEBI" id="CHEBI:456216"/>
        <dbReference type="EC" id="2.7.2.1"/>
    </reaction>
</comment>